<protein>
    <submittedName>
        <fullName evidence="2">Amidohydrolase</fullName>
        <ecNumber evidence="2">3.5.1.-</ecNumber>
    </submittedName>
</protein>
<gene>
    <name evidence="2" type="ORF">H4W27_000414</name>
</gene>
<dbReference type="Gene3D" id="3.30.70.360">
    <property type="match status" value="1"/>
</dbReference>
<dbReference type="PANTHER" id="PTHR11014">
    <property type="entry name" value="PEPTIDASE M20 FAMILY MEMBER"/>
    <property type="match status" value="1"/>
</dbReference>
<name>A0ABR9JBI7_9MICC</name>
<dbReference type="GO" id="GO:0016787">
    <property type="term" value="F:hydrolase activity"/>
    <property type="evidence" value="ECO:0007669"/>
    <property type="project" value="UniProtKB-KW"/>
</dbReference>
<dbReference type="InterPro" id="IPR017439">
    <property type="entry name" value="Amidohydrolase"/>
</dbReference>
<accession>A0ABR9JBI7</accession>
<sequence>MSSEPAPRSVMLKAAHASAAELVDALEPKLVTVRRDLHAHPELSWKEERTTEKLAAHLRAAGLDPQLMPETTGLYVDVGEGEFAAGFRGDIDALPVEELTELPFASTHPGVTHACGHDIHTTVALGVALSLQQLHENRIDDGDPAGLGASVRVIFQPAEETMPGGALEMVRQDVLSPLPRIFALHCDPRIDVGRIGTRIGAITSAADVVRINVAGRGGHTSRPHLTEDMISALAHIASTVPAVLSRRVDVRSAVSLVWGQIEAGSAHNAIPSTGTLVGTMRILDADAWRDAGKLLDQIVEQVAAPYGVEVELEHIRGVPPVINNERETTLLENAGREVLGSEGLELAPQSMGGEDFAWMTQELPGAMFRLGTNTPGGPEFDLHRGDYVPDERAIGYGTKIMVTTALGAIRELRRTQSR</sequence>
<evidence type="ECO:0000313" key="3">
    <source>
        <dbReference type="Proteomes" id="UP000643525"/>
    </source>
</evidence>
<feature type="domain" description="Peptidase M20 dimerisation" evidence="1">
    <location>
        <begin position="209"/>
        <end position="306"/>
    </location>
</feature>
<dbReference type="InterPro" id="IPR011650">
    <property type="entry name" value="Peptidase_M20_dimer"/>
</dbReference>
<evidence type="ECO:0000313" key="2">
    <source>
        <dbReference type="EMBL" id="MBE1523296.1"/>
    </source>
</evidence>
<dbReference type="NCBIfam" id="TIGR01891">
    <property type="entry name" value="amidohydrolases"/>
    <property type="match status" value="1"/>
</dbReference>
<dbReference type="Gene3D" id="3.40.630.10">
    <property type="entry name" value="Zn peptidases"/>
    <property type="match status" value="1"/>
</dbReference>
<keyword evidence="3" id="KW-1185">Reference proteome</keyword>
<dbReference type="Pfam" id="PF07687">
    <property type="entry name" value="M20_dimer"/>
    <property type="match status" value="1"/>
</dbReference>
<dbReference type="InterPro" id="IPR036264">
    <property type="entry name" value="Bact_exopeptidase_dim_dom"/>
</dbReference>
<proteinExistence type="predicted"/>
<comment type="caution">
    <text evidence="2">The sequence shown here is derived from an EMBL/GenBank/DDBJ whole genome shotgun (WGS) entry which is preliminary data.</text>
</comment>
<dbReference type="InterPro" id="IPR002933">
    <property type="entry name" value="Peptidase_M20"/>
</dbReference>
<dbReference type="PIRSF" id="PIRSF005962">
    <property type="entry name" value="Pept_M20D_amidohydro"/>
    <property type="match status" value="1"/>
</dbReference>
<keyword evidence="2" id="KW-0378">Hydrolase</keyword>
<dbReference type="EMBL" id="JADBED010000001">
    <property type="protein sequence ID" value="MBE1523296.1"/>
    <property type="molecule type" value="Genomic_DNA"/>
</dbReference>
<reference evidence="2 3" key="1">
    <citation type="submission" date="2020-10" db="EMBL/GenBank/DDBJ databases">
        <title>Sequencing the genomes of 1000 actinobacteria strains.</title>
        <authorList>
            <person name="Klenk H.-P."/>
        </authorList>
    </citation>
    <scope>NUCLEOTIDE SEQUENCE [LARGE SCALE GENOMIC DNA]</scope>
    <source>
        <strain evidence="2 3">DSM 15666</strain>
    </source>
</reference>
<dbReference type="SUPFAM" id="SSF53187">
    <property type="entry name" value="Zn-dependent exopeptidases"/>
    <property type="match status" value="1"/>
</dbReference>
<dbReference type="Proteomes" id="UP000643525">
    <property type="component" value="Unassembled WGS sequence"/>
</dbReference>
<dbReference type="EC" id="3.5.1.-" evidence="2"/>
<organism evidence="2 3">
    <name type="scientific">Nesterenkonia lutea</name>
    <dbReference type="NCBI Taxonomy" id="272919"/>
    <lineage>
        <taxon>Bacteria</taxon>
        <taxon>Bacillati</taxon>
        <taxon>Actinomycetota</taxon>
        <taxon>Actinomycetes</taxon>
        <taxon>Micrococcales</taxon>
        <taxon>Micrococcaceae</taxon>
        <taxon>Nesterenkonia</taxon>
    </lineage>
</organism>
<dbReference type="SUPFAM" id="SSF55031">
    <property type="entry name" value="Bacterial exopeptidase dimerisation domain"/>
    <property type="match status" value="1"/>
</dbReference>
<dbReference type="PANTHER" id="PTHR11014:SF63">
    <property type="entry name" value="METALLOPEPTIDASE, PUTATIVE (AFU_ORTHOLOGUE AFUA_6G09600)-RELATED"/>
    <property type="match status" value="1"/>
</dbReference>
<dbReference type="Pfam" id="PF01546">
    <property type="entry name" value="Peptidase_M20"/>
    <property type="match status" value="1"/>
</dbReference>
<evidence type="ECO:0000259" key="1">
    <source>
        <dbReference type="Pfam" id="PF07687"/>
    </source>
</evidence>